<dbReference type="InterPro" id="IPR050584">
    <property type="entry name" value="Cholesterol_7-desaturase"/>
</dbReference>
<accession>A0A317DXL8</accession>
<keyword evidence="2" id="KW-0479">Metal-binding</keyword>
<dbReference type="Gene3D" id="2.102.10.10">
    <property type="entry name" value="Rieske [2Fe-2S] iron-sulphur domain"/>
    <property type="match status" value="1"/>
</dbReference>
<keyword evidence="1" id="KW-0001">2Fe-2S</keyword>
<dbReference type="PROSITE" id="PS51296">
    <property type="entry name" value="RIESKE"/>
    <property type="match status" value="1"/>
</dbReference>
<dbReference type="Gene3D" id="3.90.380.10">
    <property type="entry name" value="Naphthalene 1,2-dioxygenase Alpha Subunit, Chain A, domain 1"/>
    <property type="match status" value="1"/>
</dbReference>
<dbReference type="Pfam" id="PF00355">
    <property type="entry name" value="Rieske"/>
    <property type="match status" value="1"/>
</dbReference>
<keyword evidence="3" id="KW-0560">Oxidoreductase</keyword>
<gene>
    <name evidence="7" type="ORF">DKG74_18385</name>
</gene>
<keyword evidence="7" id="KW-0489">Methyltransferase</keyword>
<dbReference type="Pfam" id="PF19112">
    <property type="entry name" value="VanA_C"/>
    <property type="match status" value="1"/>
</dbReference>
<dbReference type="EMBL" id="QGLE01000013">
    <property type="protein sequence ID" value="PWR18596.1"/>
    <property type="molecule type" value="Genomic_DNA"/>
</dbReference>
<name>A0A317DXL8_9PROT</name>
<evidence type="ECO:0000256" key="2">
    <source>
        <dbReference type="ARBA" id="ARBA00022723"/>
    </source>
</evidence>
<dbReference type="InterPro" id="IPR044043">
    <property type="entry name" value="VanA_C_cat"/>
</dbReference>
<keyword evidence="7" id="KW-0808">Transferase</keyword>
<dbReference type="PANTHER" id="PTHR21266">
    <property type="entry name" value="IRON-SULFUR DOMAIN CONTAINING PROTEIN"/>
    <property type="match status" value="1"/>
</dbReference>
<feature type="domain" description="Rieske" evidence="6">
    <location>
        <begin position="7"/>
        <end position="109"/>
    </location>
</feature>
<dbReference type="Proteomes" id="UP000245461">
    <property type="component" value="Unassembled WGS sequence"/>
</dbReference>
<dbReference type="GO" id="GO:0032259">
    <property type="term" value="P:methylation"/>
    <property type="evidence" value="ECO:0007669"/>
    <property type="project" value="UniProtKB-KW"/>
</dbReference>
<evidence type="ECO:0000313" key="7">
    <source>
        <dbReference type="EMBL" id="PWR18596.1"/>
    </source>
</evidence>
<evidence type="ECO:0000313" key="8">
    <source>
        <dbReference type="Proteomes" id="UP000245461"/>
    </source>
</evidence>
<evidence type="ECO:0000256" key="5">
    <source>
        <dbReference type="ARBA" id="ARBA00023014"/>
    </source>
</evidence>
<reference evidence="7 8" key="1">
    <citation type="submission" date="2018-05" db="EMBL/GenBank/DDBJ databases">
        <title>Zavarzinia sp. HR-AS.</title>
        <authorList>
            <person name="Lee Y."/>
            <person name="Jeon C.O."/>
        </authorList>
    </citation>
    <scope>NUCLEOTIDE SEQUENCE [LARGE SCALE GENOMIC DNA]</scope>
    <source>
        <strain evidence="7 8">HR-AS</strain>
    </source>
</reference>
<sequence>MFVRNCWYVAGWDYELPPGQILAKTIADQPLALYRKQDGTAVAVEDRCCHRHAALHLGEIEGDCIRCMYHGLKFDASGRCVEVPGQSRVPERAVVRSYPVVERDNWLWVWMGEPARADADLIPFSVGPGDPDWDMRPSSMRFEADYRLVLDNLLDFSHLTFVHRKTFGGEDFAASLPRISRMERGFRVERWVRDTPALVFTQHVMTGRYDMLIDYTVQLPCVFVMRFQVYEAGKATEGPSDGKLLLDTWTCQSVVPASAGECTYYFSWGASKATAGREVGDLLYAGIHKAFLEDKEMIEAQYRNIRRDPDRPVINIAHDAAVNQMRILLDRTIAAENAGLAAE</sequence>
<comment type="caution">
    <text evidence="7">The sequence shown here is derived from an EMBL/GenBank/DDBJ whole genome shotgun (WGS) entry which is preliminary data.</text>
</comment>
<dbReference type="InterPro" id="IPR017941">
    <property type="entry name" value="Rieske_2Fe-2S"/>
</dbReference>
<organism evidence="7 8">
    <name type="scientific">Zavarzinia aquatilis</name>
    <dbReference type="NCBI Taxonomy" id="2211142"/>
    <lineage>
        <taxon>Bacteria</taxon>
        <taxon>Pseudomonadati</taxon>
        <taxon>Pseudomonadota</taxon>
        <taxon>Alphaproteobacteria</taxon>
        <taxon>Rhodospirillales</taxon>
        <taxon>Zavarziniaceae</taxon>
        <taxon>Zavarzinia</taxon>
    </lineage>
</organism>
<dbReference type="GO" id="GO:0008168">
    <property type="term" value="F:methyltransferase activity"/>
    <property type="evidence" value="ECO:0007669"/>
    <property type="project" value="UniProtKB-KW"/>
</dbReference>
<dbReference type="GO" id="GO:0051537">
    <property type="term" value="F:2 iron, 2 sulfur cluster binding"/>
    <property type="evidence" value="ECO:0007669"/>
    <property type="project" value="UniProtKB-KW"/>
</dbReference>
<dbReference type="SUPFAM" id="SSF50022">
    <property type="entry name" value="ISP domain"/>
    <property type="match status" value="1"/>
</dbReference>
<protein>
    <submittedName>
        <fullName evidence="7">Vanillate O-demethylase oxygenase</fullName>
    </submittedName>
</protein>
<dbReference type="GO" id="GO:0016491">
    <property type="term" value="F:oxidoreductase activity"/>
    <property type="evidence" value="ECO:0007669"/>
    <property type="project" value="UniProtKB-KW"/>
</dbReference>
<dbReference type="RefSeq" id="WP_109907642.1">
    <property type="nucleotide sequence ID" value="NZ_QGLE01000013.1"/>
</dbReference>
<evidence type="ECO:0000256" key="1">
    <source>
        <dbReference type="ARBA" id="ARBA00022714"/>
    </source>
</evidence>
<dbReference type="CDD" id="cd08878">
    <property type="entry name" value="RHO_alpha_C_DMO-like"/>
    <property type="match status" value="1"/>
</dbReference>
<dbReference type="OrthoDB" id="9800776at2"/>
<dbReference type="AlphaFoldDB" id="A0A317DXL8"/>
<dbReference type="InterPro" id="IPR036922">
    <property type="entry name" value="Rieske_2Fe-2S_sf"/>
</dbReference>
<dbReference type="GO" id="GO:0046872">
    <property type="term" value="F:metal ion binding"/>
    <property type="evidence" value="ECO:0007669"/>
    <property type="project" value="UniProtKB-KW"/>
</dbReference>
<dbReference type="PANTHER" id="PTHR21266:SF60">
    <property type="entry name" value="3-KETOSTEROID-9-ALPHA-MONOOXYGENASE, OXYGENASE COMPONENT"/>
    <property type="match status" value="1"/>
</dbReference>
<proteinExistence type="predicted"/>
<evidence type="ECO:0000256" key="3">
    <source>
        <dbReference type="ARBA" id="ARBA00023002"/>
    </source>
</evidence>
<evidence type="ECO:0000256" key="4">
    <source>
        <dbReference type="ARBA" id="ARBA00023004"/>
    </source>
</evidence>
<keyword evidence="5" id="KW-0411">Iron-sulfur</keyword>
<dbReference type="SUPFAM" id="SSF55961">
    <property type="entry name" value="Bet v1-like"/>
    <property type="match status" value="1"/>
</dbReference>
<keyword evidence="4" id="KW-0408">Iron</keyword>
<keyword evidence="8" id="KW-1185">Reference proteome</keyword>
<evidence type="ECO:0000259" key="6">
    <source>
        <dbReference type="PROSITE" id="PS51296"/>
    </source>
</evidence>